<feature type="region of interest" description="Disordered" evidence="1">
    <location>
        <begin position="252"/>
        <end position="277"/>
    </location>
</feature>
<dbReference type="Proteomes" id="UP000788993">
    <property type="component" value="Unassembled WGS sequence"/>
</dbReference>
<feature type="region of interest" description="Disordered" evidence="1">
    <location>
        <begin position="1"/>
        <end position="97"/>
    </location>
</feature>
<feature type="compositionally biased region" description="Basic and acidic residues" evidence="1">
    <location>
        <begin position="195"/>
        <end position="208"/>
    </location>
</feature>
<feature type="compositionally biased region" description="Basic and acidic residues" evidence="1">
    <location>
        <begin position="130"/>
        <end position="146"/>
    </location>
</feature>
<gene>
    <name evidence="2" type="ORF">OGATHE_006601</name>
</gene>
<feature type="compositionally biased region" description="Basic and acidic residues" evidence="1">
    <location>
        <begin position="328"/>
        <end position="351"/>
    </location>
</feature>
<evidence type="ECO:0000256" key="1">
    <source>
        <dbReference type="SAM" id="MobiDB-lite"/>
    </source>
</evidence>
<reference evidence="2" key="2">
    <citation type="submission" date="2021-01" db="EMBL/GenBank/DDBJ databases">
        <authorList>
            <person name="Schikora-Tamarit M.A."/>
        </authorList>
    </citation>
    <scope>NUCLEOTIDE SEQUENCE</scope>
    <source>
        <strain evidence="2">NCAIM Y.01608</strain>
    </source>
</reference>
<feature type="compositionally biased region" description="Low complexity" evidence="1">
    <location>
        <begin position="46"/>
        <end position="55"/>
    </location>
</feature>
<evidence type="ECO:0000313" key="2">
    <source>
        <dbReference type="EMBL" id="KAH3658875.1"/>
    </source>
</evidence>
<feature type="region of interest" description="Disordered" evidence="1">
    <location>
        <begin position="304"/>
        <end position="351"/>
    </location>
</feature>
<feature type="compositionally biased region" description="Basic and acidic residues" evidence="1">
    <location>
        <begin position="305"/>
        <end position="320"/>
    </location>
</feature>
<reference evidence="2" key="1">
    <citation type="journal article" date="2021" name="Open Biol.">
        <title>Shared evolutionary footprints suggest mitochondrial oxidative damage underlies multiple complex I losses in fungi.</title>
        <authorList>
            <person name="Schikora-Tamarit M.A."/>
            <person name="Marcet-Houben M."/>
            <person name="Nosek J."/>
            <person name="Gabaldon T."/>
        </authorList>
    </citation>
    <scope>NUCLEOTIDE SEQUENCE</scope>
    <source>
        <strain evidence="2">NCAIM Y.01608</strain>
    </source>
</reference>
<sequence length="764" mass="85565">MFSSSESPRSESSLLPSTSSLLRSNSGPNPSGVPPDVPVRESVLGSSSSSSSPSSIARREIAFAQVVGHGDGDRVREARHWQRHADARNERDSAHEQEPLVELLPDGLDQRNQNQCRNGVRHKRCKHHAQHAEDGQYRDRRVRVDSVGEGGGDGVEQTGRADGLAERDAAHREQDDRPGVVVDVRGGEQACSVESDDRHDRDDAGRPESRLELRLETPQHNGEHGHEADVVLFEGEGGAYRLDRLDFHGVNFERENHLQPHQEKPNQTQRDRKREPVTPGRVWLECLDGDDILRRRDRRTHAAHVGHERYAQHESLREARLGGNALEQRADQRRGREREAADQQHDRGVPHRAEDVAGRVRGAHHLARVGVLEHVARDHEERHEQRRGKQRDGLCGPQNRAYGHHGETVALRAVVERLDAEQDAAHENRQRDFERCPAKQKLRHAQPEGQPRDLCAVHLDLEHALELCLVARQHARALGIVFVLLDTDHLFPHSAALENDVFAQMAAQKRPRSLDRVLRHASIHLHQLVEIVVDLDERGRTEHLGPGAERLDKALADVLLQHLVELLAHFAEADLVELDERLELRQLNERLHNALFVAHLMLEREVQLAVAQQRRERRRALEVVLVVVARVALDVLAEPVQSVVGLDPLQIVLRLLKRSILLSSFSRAVSNTLVGETLSRSIFARSNVSCSEIDSSSRVSVVASSFLRLNEPILSMSDTFHLAAPESSSPARLDRTSLSDVCDVASFEEAVLELSFSSTSSCSS</sequence>
<feature type="compositionally biased region" description="Low complexity" evidence="1">
    <location>
        <begin position="1"/>
        <end position="30"/>
    </location>
</feature>
<organism evidence="2 3">
    <name type="scientific">Ogataea polymorpha</name>
    <dbReference type="NCBI Taxonomy" id="460523"/>
    <lineage>
        <taxon>Eukaryota</taxon>
        <taxon>Fungi</taxon>
        <taxon>Dikarya</taxon>
        <taxon>Ascomycota</taxon>
        <taxon>Saccharomycotina</taxon>
        <taxon>Pichiomycetes</taxon>
        <taxon>Pichiales</taxon>
        <taxon>Pichiaceae</taxon>
        <taxon>Ogataea</taxon>
    </lineage>
</organism>
<evidence type="ECO:0000313" key="3">
    <source>
        <dbReference type="Proteomes" id="UP000788993"/>
    </source>
</evidence>
<feature type="compositionally biased region" description="Basic and acidic residues" evidence="1">
    <location>
        <begin position="163"/>
        <end position="178"/>
    </location>
</feature>
<comment type="caution">
    <text evidence="2">The sequence shown here is derived from an EMBL/GenBank/DDBJ whole genome shotgun (WGS) entry which is preliminary data.</text>
</comment>
<protein>
    <submittedName>
        <fullName evidence="2">Uncharacterized protein</fullName>
    </submittedName>
</protein>
<accession>A0A9P8NS44</accession>
<feature type="compositionally biased region" description="Basic and acidic residues" evidence="1">
    <location>
        <begin position="70"/>
        <end position="97"/>
    </location>
</feature>
<keyword evidence="3" id="KW-1185">Reference proteome</keyword>
<feature type="region of interest" description="Disordered" evidence="1">
    <location>
        <begin position="378"/>
        <end position="402"/>
    </location>
</feature>
<feature type="compositionally biased region" description="Basic residues" evidence="1">
    <location>
        <begin position="120"/>
        <end position="129"/>
    </location>
</feature>
<dbReference type="AlphaFoldDB" id="A0A9P8NS44"/>
<feature type="compositionally biased region" description="Basic and acidic residues" evidence="1">
    <location>
        <begin position="252"/>
        <end position="276"/>
    </location>
</feature>
<dbReference type="EMBL" id="JAEUBD010001571">
    <property type="protein sequence ID" value="KAH3658875.1"/>
    <property type="molecule type" value="Genomic_DNA"/>
</dbReference>
<name>A0A9P8NS44_9ASCO</name>
<proteinExistence type="predicted"/>
<feature type="region of interest" description="Disordered" evidence="1">
    <location>
        <begin position="120"/>
        <end position="208"/>
    </location>
</feature>